<dbReference type="Gene3D" id="3.60.10.10">
    <property type="entry name" value="Endonuclease/exonuclease/phosphatase"/>
    <property type="match status" value="1"/>
</dbReference>
<comment type="caution">
    <text evidence="1">The sequence shown here is derived from an EMBL/GenBank/DDBJ whole genome shotgun (WGS) entry which is preliminary data.</text>
</comment>
<evidence type="ECO:0000313" key="2">
    <source>
        <dbReference type="Proteomes" id="UP001151760"/>
    </source>
</evidence>
<reference evidence="1" key="1">
    <citation type="journal article" date="2022" name="Int. J. Mol. Sci.">
        <title>Draft Genome of Tanacetum Coccineum: Genomic Comparison of Closely Related Tanacetum-Family Plants.</title>
        <authorList>
            <person name="Yamashiro T."/>
            <person name="Shiraishi A."/>
            <person name="Nakayama K."/>
            <person name="Satake H."/>
        </authorList>
    </citation>
    <scope>NUCLEOTIDE SEQUENCE</scope>
</reference>
<sequence>MLIVWSLPSYLEYEAIHMTREVNDLKIKKVMLDIGNEKAPRVVERSAYFNDEMESGSKNKYVDKVLKEFSLASGLKPNLNKSTIFFGSVNLIEKKRIMEIISMNQNKKQKEVRKFMSQEKLNICGIIESHIKPTKIDNKCGEANIGIDKRDLWKILQSYKNITKVTPWIILGDFNVTIKLEEYSARGSRVNGDMQELIDCVNEFATVLTMNDAVLKQAQCKVEAIPFNKQLKEELDKILEDYEEALFGEEKLLAQKEKTEWLSEGDRNNKYFYHVLKSRKNASKTIGICDENGKWFNEDEVVEAMFDIGNEKAHGPDEFTTLFFKKIWDIMEVITLMMKRKVGQRSEFKFYDGCKEMESTHLCFVNDLLMMCHGDHKLVNVINEVLKEFSLASGLKPNMNKSTIFFGSVNPIEKKRIMEIIRFVEEILPMKYFSILLVTKVIGVMDCSLLVEKVKGKVND</sequence>
<dbReference type="PANTHER" id="PTHR33116">
    <property type="entry name" value="REVERSE TRANSCRIPTASE ZINC-BINDING DOMAIN-CONTAINING PROTEIN-RELATED-RELATED"/>
    <property type="match status" value="1"/>
</dbReference>
<evidence type="ECO:0008006" key="3">
    <source>
        <dbReference type="Google" id="ProtNLM"/>
    </source>
</evidence>
<keyword evidence="2" id="KW-1185">Reference proteome</keyword>
<protein>
    <recommendedName>
        <fullName evidence="3">RNA-directed DNA polymerase, eukaryota, reverse transcriptase zinc-binding domain protein</fullName>
    </recommendedName>
</protein>
<reference evidence="1" key="2">
    <citation type="submission" date="2022-01" db="EMBL/GenBank/DDBJ databases">
        <authorList>
            <person name="Yamashiro T."/>
            <person name="Shiraishi A."/>
            <person name="Satake H."/>
            <person name="Nakayama K."/>
        </authorList>
    </citation>
    <scope>NUCLEOTIDE SEQUENCE</scope>
</reference>
<proteinExistence type="predicted"/>
<organism evidence="1 2">
    <name type="scientific">Tanacetum coccineum</name>
    <dbReference type="NCBI Taxonomy" id="301880"/>
    <lineage>
        <taxon>Eukaryota</taxon>
        <taxon>Viridiplantae</taxon>
        <taxon>Streptophyta</taxon>
        <taxon>Embryophyta</taxon>
        <taxon>Tracheophyta</taxon>
        <taxon>Spermatophyta</taxon>
        <taxon>Magnoliopsida</taxon>
        <taxon>eudicotyledons</taxon>
        <taxon>Gunneridae</taxon>
        <taxon>Pentapetalae</taxon>
        <taxon>asterids</taxon>
        <taxon>campanulids</taxon>
        <taxon>Asterales</taxon>
        <taxon>Asteraceae</taxon>
        <taxon>Asteroideae</taxon>
        <taxon>Anthemideae</taxon>
        <taxon>Anthemidinae</taxon>
        <taxon>Tanacetum</taxon>
    </lineage>
</organism>
<dbReference type="Proteomes" id="UP001151760">
    <property type="component" value="Unassembled WGS sequence"/>
</dbReference>
<dbReference type="EMBL" id="BQNB010020819">
    <property type="protein sequence ID" value="GJT99970.1"/>
    <property type="molecule type" value="Genomic_DNA"/>
</dbReference>
<name>A0ABQ5IIV7_9ASTR</name>
<evidence type="ECO:0000313" key="1">
    <source>
        <dbReference type="EMBL" id="GJT99970.1"/>
    </source>
</evidence>
<dbReference type="InterPro" id="IPR036691">
    <property type="entry name" value="Endo/exonu/phosph_ase_sf"/>
</dbReference>
<accession>A0ABQ5IIV7</accession>
<dbReference type="PANTHER" id="PTHR33116:SF84">
    <property type="entry name" value="RNA-DIRECTED DNA POLYMERASE"/>
    <property type="match status" value="1"/>
</dbReference>
<gene>
    <name evidence="1" type="ORF">Tco_1110309</name>
</gene>